<dbReference type="GO" id="GO:0015099">
    <property type="term" value="F:nickel cation transmembrane transporter activity"/>
    <property type="evidence" value="ECO:0007669"/>
    <property type="project" value="UniProtKB-UniRule"/>
</dbReference>
<feature type="transmembrane region" description="Helical" evidence="8">
    <location>
        <begin position="52"/>
        <end position="70"/>
    </location>
</feature>
<comment type="caution">
    <text evidence="9">The sequence shown here is derived from an EMBL/GenBank/DDBJ whole genome shotgun (WGS) entry which is preliminary data.</text>
</comment>
<dbReference type="PANTHER" id="PTHR31611">
    <property type="entry name" value="HIGH-AFFINITY NICKEL TRANSPORT PROTEIN NIC1"/>
    <property type="match status" value="1"/>
</dbReference>
<evidence type="ECO:0000256" key="7">
    <source>
        <dbReference type="ARBA" id="ARBA00023136"/>
    </source>
</evidence>
<comment type="similarity">
    <text evidence="2 8">Belongs to the NiCoT transporter (TC 2.A.52) family.</text>
</comment>
<evidence type="ECO:0000256" key="8">
    <source>
        <dbReference type="RuleBase" id="RU362101"/>
    </source>
</evidence>
<feature type="transmembrane region" description="Helical" evidence="8">
    <location>
        <begin position="314"/>
        <end position="334"/>
    </location>
</feature>
<evidence type="ECO:0000256" key="6">
    <source>
        <dbReference type="ARBA" id="ARBA00022989"/>
    </source>
</evidence>
<gene>
    <name evidence="9" type="ORF">HH308_24910</name>
</gene>
<comment type="subcellular location">
    <subcellularLocation>
        <location evidence="8">Cell membrane</location>
        <topology evidence="8">Multi-pass membrane protein</topology>
    </subcellularLocation>
    <subcellularLocation>
        <location evidence="1">Endomembrane system</location>
        <topology evidence="1">Multi-pass membrane protein</topology>
    </subcellularLocation>
</comment>
<evidence type="ECO:0000313" key="10">
    <source>
        <dbReference type="Proteomes" id="UP000550729"/>
    </source>
</evidence>
<feature type="transmembrane region" description="Helical" evidence="8">
    <location>
        <begin position="269"/>
        <end position="294"/>
    </location>
</feature>
<evidence type="ECO:0000313" key="9">
    <source>
        <dbReference type="EMBL" id="NMO04463.1"/>
    </source>
</evidence>
<evidence type="ECO:0000256" key="5">
    <source>
        <dbReference type="ARBA" id="ARBA00022692"/>
    </source>
</evidence>
<protein>
    <recommendedName>
        <fullName evidence="8">Nickel/cobalt efflux system</fullName>
    </recommendedName>
</protein>
<dbReference type="Proteomes" id="UP000550729">
    <property type="component" value="Unassembled WGS sequence"/>
</dbReference>
<dbReference type="PANTHER" id="PTHR31611:SF0">
    <property type="entry name" value="HIGH-AFFINITY NICKEL TRANSPORT PROTEIN NIC1"/>
    <property type="match status" value="1"/>
</dbReference>
<name>A0A848L6Y6_9ACTN</name>
<dbReference type="RefSeq" id="WP_170196970.1">
    <property type="nucleotide sequence ID" value="NZ_JABBNB010000036.1"/>
</dbReference>
<feature type="transmembrane region" description="Helical" evidence="8">
    <location>
        <begin position="27"/>
        <end position="46"/>
    </location>
</feature>
<keyword evidence="6 8" id="KW-1133">Transmembrane helix</keyword>
<dbReference type="GO" id="GO:0012505">
    <property type="term" value="C:endomembrane system"/>
    <property type="evidence" value="ECO:0007669"/>
    <property type="project" value="UniProtKB-SubCell"/>
</dbReference>
<dbReference type="InterPro" id="IPR011541">
    <property type="entry name" value="Ni/Co_transpt_high_affinity"/>
</dbReference>
<dbReference type="InterPro" id="IPR004688">
    <property type="entry name" value="Ni/Co_transpt"/>
</dbReference>
<evidence type="ECO:0000256" key="3">
    <source>
        <dbReference type="ARBA" id="ARBA00022448"/>
    </source>
</evidence>
<evidence type="ECO:0000256" key="2">
    <source>
        <dbReference type="ARBA" id="ARBA00010892"/>
    </source>
</evidence>
<keyword evidence="5 8" id="KW-0812">Transmembrane</keyword>
<dbReference type="Pfam" id="PF03824">
    <property type="entry name" value="NicO"/>
    <property type="match status" value="1"/>
</dbReference>
<feature type="transmembrane region" description="Helical" evidence="8">
    <location>
        <begin position="141"/>
        <end position="166"/>
    </location>
</feature>
<dbReference type="AlphaFoldDB" id="A0A848L6Y6"/>
<evidence type="ECO:0000256" key="1">
    <source>
        <dbReference type="ARBA" id="ARBA00004127"/>
    </source>
</evidence>
<sequence length="340" mass="34997">MNNYGGTSTIPFARVEHRDAAALRLRLGVTVGVVGVLHIVGFGLAFGAGCSGVSGGLTSAMVATAYLAGLKHQADADHISAIDNATRKFVADGRRPVSVGLAFSLGHSTIVAVAALLVVLGVRGVDRAVAGGNSVADVLGLAGSTIAGTFLVLIGVVNAVVLWSVVRGRAVGAQTFLGRLMARPLSRISHPRHMYVVGALFGIGFDTASLIGLLIFAGSSAAAGVATMSLLSLPICFAAGMTLGDTVNGIAMMRLYSSASSGSRRRRNFNVLITTMSVVSALGIGGTILTSVFRDEFALQDPITGFISSLNLEYVGFAMIGVFGSMWIVTELVARRGRVI</sequence>
<reference evidence="9 10" key="1">
    <citation type="submission" date="2020-04" db="EMBL/GenBank/DDBJ databases">
        <title>Gordonia sp. nov. TBRC 11910.</title>
        <authorList>
            <person name="Suriyachadkun C."/>
        </authorList>
    </citation>
    <scope>NUCLEOTIDE SEQUENCE [LARGE SCALE GENOMIC DNA]</scope>
    <source>
        <strain evidence="9 10">TBRC 11910</strain>
    </source>
</reference>
<keyword evidence="7 8" id="KW-0472">Membrane</keyword>
<keyword evidence="4" id="KW-0533">Nickel</keyword>
<feature type="transmembrane region" description="Helical" evidence="8">
    <location>
        <begin position="195"/>
        <end position="217"/>
    </location>
</feature>
<feature type="transmembrane region" description="Helical" evidence="8">
    <location>
        <begin position="97"/>
        <end position="121"/>
    </location>
</feature>
<evidence type="ECO:0000256" key="4">
    <source>
        <dbReference type="ARBA" id="ARBA00022596"/>
    </source>
</evidence>
<organism evidence="9 10">
    <name type="scientific">Gordonia asplenii</name>
    <dbReference type="NCBI Taxonomy" id="2725283"/>
    <lineage>
        <taxon>Bacteria</taxon>
        <taxon>Bacillati</taxon>
        <taxon>Actinomycetota</taxon>
        <taxon>Actinomycetes</taxon>
        <taxon>Mycobacteriales</taxon>
        <taxon>Gordoniaceae</taxon>
        <taxon>Gordonia</taxon>
    </lineage>
</organism>
<proteinExistence type="inferred from homology"/>
<dbReference type="EMBL" id="JABBNB010000036">
    <property type="protein sequence ID" value="NMO04463.1"/>
    <property type="molecule type" value="Genomic_DNA"/>
</dbReference>
<feature type="transmembrane region" description="Helical" evidence="8">
    <location>
        <begin position="223"/>
        <end position="248"/>
    </location>
</feature>
<keyword evidence="3 8" id="KW-0813">Transport</keyword>
<accession>A0A848L6Y6</accession>
<dbReference type="GO" id="GO:0005886">
    <property type="term" value="C:plasma membrane"/>
    <property type="evidence" value="ECO:0007669"/>
    <property type="project" value="UniProtKB-SubCell"/>
</dbReference>
<keyword evidence="10" id="KW-1185">Reference proteome</keyword>